<dbReference type="InterPro" id="IPR003593">
    <property type="entry name" value="AAA+_ATPase"/>
</dbReference>
<evidence type="ECO:0000256" key="2">
    <source>
        <dbReference type="ARBA" id="ARBA00022741"/>
    </source>
</evidence>
<dbReference type="CDD" id="cd01129">
    <property type="entry name" value="PulE-GspE-like"/>
    <property type="match status" value="1"/>
</dbReference>
<keyword evidence="3" id="KW-0067">ATP-binding</keyword>
<keyword evidence="2" id="KW-0547">Nucleotide-binding</keyword>
<dbReference type="Gene3D" id="3.30.450.90">
    <property type="match status" value="1"/>
</dbReference>
<comment type="caution">
    <text evidence="5">The sequence shown here is derived from an EMBL/GenBank/DDBJ whole genome shotgun (WGS) entry which is preliminary data.</text>
</comment>
<organism evidence="5 6">
    <name type="scientific">candidate division Kazan bacterium GW2011_GWB1_52_7</name>
    <dbReference type="NCBI Taxonomy" id="1620414"/>
    <lineage>
        <taxon>Bacteria</taxon>
        <taxon>Bacteria division Kazan-3B-28</taxon>
    </lineage>
</organism>
<comment type="similarity">
    <text evidence="1">Belongs to the GSP E family.</text>
</comment>
<evidence type="ECO:0000313" key="5">
    <source>
        <dbReference type="EMBL" id="KKW27226.1"/>
    </source>
</evidence>
<dbReference type="Gene3D" id="3.30.300.160">
    <property type="entry name" value="Type II secretion system, protein E, N-terminal domain"/>
    <property type="match status" value="1"/>
</dbReference>
<dbReference type="SUPFAM" id="SSF160246">
    <property type="entry name" value="EspE N-terminal domain-like"/>
    <property type="match status" value="1"/>
</dbReference>
<reference evidence="5 6" key="1">
    <citation type="journal article" date="2015" name="Nature">
        <title>rRNA introns, odd ribosomes, and small enigmatic genomes across a large radiation of phyla.</title>
        <authorList>
            <person name="Brown C.T."/>
            <person name="Hug L.A."/>
            <person name="Thomas B.C."/>
            <person name="Sharon I."/>
            <person name="Castelle C.J."/>
            <person name="Singh A."/>
            <person name="Wilkins M.J."/>
            <person name="Williams K.H."/>
            <person name="Banfield J.F."/>
        </authorList>
    </citation>
    <scope>NUCLEOTIDE SEQUENCE [LARGE SCALE GENOMIC DNA]</scope>
</reference>
<evidence type="ECO:0000313" key="6">
    <source>
        <dbReference type="Proteomes" id="UP000034913"/>
    </source>
</evidence>
<dbReference type="GO" id="GO:0005886">
    <property type="term" value="C:plasma membrane"/>
    <property type="evidence" value="ECO:0007669"/>
    <property type="project" value="TreeGrafter"/>
</dbReference>
<evidence type="ECO:0000256" key="1">
    <source>
        <dbReference type="ARBA" id="ARBA00006611"/>
    </source>
</evidence>
<sequence length="546" mass="58911">MVNSTPKPDGDKAPLEQAVKNLHRAKEEELTKIQADKLGLEYRNLAGFQPDPAAVALVPRDMVQSGHVFAFEKAGTKILLALSDPNNPATVTALKHLAAMDEYQFHPVLVSESSMRYLLGVYDTFAPAADHSHEITIDTSGPQTIPKLNDLTEFQAKLTSTSTSELLTTILAGATGLKASDIHIEPTQTDLRLRYRLDGVLQDIATLPTSAQGAVVDRIKLMAALKLNITESSQDGRFSITAGASRYDIRVSILPTQYGESIVMRLLPQEGKFVSLDELGLSSHDRQVIDRSIHEPNGLILNTGPTGSGKTTTLYAVLNTINSPTTKIITVEDPIEYRLQGVTQTQVNPEEHYDFANALRAIVRQDPDVILVGEIRDSETADIAVNASLTGHLVLSTLHTNDAAGAVPRLIDLGAKPQLFSDALRLIIAQRLVRKVCPNCKASAAPDEAAQAKIKSILPDAQIPATLPIAKACDKCNGTGYQGRVGIFELLEITPEIKVKIMSSAPAHEIQALAQSQGMTTLAQDGVAKVLAGITTLEELWRVIAE</sequence>
<dbReference type="Pfam" id="PF00437">
    <property type="entry name" value="T2SSE"/>
    <property type="match status" value="1"/>
</dbReference>
<gene>
    <name evidence="5" type="ORF">VF00_C0001G0161</name>
</gene>
<evidence type="ECO:0000256" key="3">
    <source>
        <dbReference type="ARBA" id="ARBA00022840"/>
    </source>
</evidence>
<accession>A0A0G1X8A5</accession>
<dbReference type="InterPro" id="IPR001482">
    <property type="entry name" value="T2SS/T4SS_dom"/>
</dbReference>
<dbReference type="SUPFAM" id="SSF52540">
    <property type="entry name" value="P-loop containing nucleoside triphosphate hydrolases"/>
    <property type="match status" value="1"/>
</dbReference>
<dbReference type="Proteomes" id="UP000034913">
    <property type="component" value="Unassembled WGS sequence"/>
</dbReference>
<dbReference type="GO" id="GO:0005524">
    <property type="term" value="F:ATP binding"/>
    <property type="evidence" value="ECO:0007669"/>
    <property type="project" value="UniProtKB-KW"/>
</dbReference>
<dbReference type="FunFam" id="3.40.50.300:FF:000398">
    <property type="entry name" value="Type IV pilus assembly ATPase PilB"/>
    <property type="match status" value="1"/>
</dbReference>
<dbReference type="PANTHER" id="PTHR30258">
    <property type="entry name" value="TYPE II SECRETION SYSTEM PROTEIN GSPE-RELATED"/>
    <property type="match status" value="1"/>
</dbReference>
<dbReference type="InterPro" id="IPR027417">
    <property type="entry name" value="P-loop_NTPase"/>
</dbReference>
<dbReference type="AlphaFoldDB" id="A0A0G1X8A5"/>
<name>A0A0G1X8A5_UNCK3</name>
<dbReference type="InterPro" id="IPR007831">
    <property type="entry name" value="T2SS_GspE_N"/>
</dbReference>
<dbReference type="Pfam" id="PF05157">
    <property type="entry name" value="MshEN"/>
    <property type="match status" value="1"/>
</dbReference>
<protein>
    <submittedName>
        <fullName evidence="5">Type II secretion system protein E</fullName>
    </submittedName>
</protein>
<dbReference type="GO" id="GO:0016887">
    <property type="term" value="F:ATP hydrolysis activity"/>
    <property type="evidence" value="ECO:0007669"/>
    <property type="project" value="TreeGrafter"/>
</dbReference>
<evidence type="ECO:0000259" key="4">
    <source>
        <dbReference type="PROSITE" id="PS00662"/>
    </source>
</evidence>
<dbReference type="InterPro" id="IPR037257">
    <property type="entry name" value="T2SS_E_N_sf"/>
</dbReference>
<feature type="domain" description="Bacterial type II secretion system protein E" evidence="4">
    <location>
        <begin position="363"/>
        <end position="377"/>
    </location>
</feature>
<proteinExistence type="inferred from homology"/>
<dbReference type="Gene3D" id="3.40.50.300">
    <property type="entry name" value="P-loop containing nucleotide triphosphate hydrolases"/>
    <property type="match status" value="1"/>
</dbReference>
<dbReference type="EMBL" id="LCRB01000001">
    <property type="protein sequence ID" value="KKW27226.1"/>
    <property type="molecule type" value="Genomic_DNA"/>
</dbReference>
<dbReference type="PROSITE" id="PS00662">
    <property type="entry name" value="T2SP_E"/>
    <property type="match status" value="1"/>
</dbReference>
<dbReference type="PANTHER" id="PTHR30258:SF2">
    <property type="entry name" value="COMG OPERON PROTEIN 1"/>
    <property type="match status" value="1"/>
</dbReference>
<dbReference type="SMART" id="SM00382">
    <property type="entry name" value="AAA"/>
    <property type="match status" value="1"/>
</dbReference>